<feature type="non-terminal residue" evidence="1">
    <location>
        <position position="1"/>
    </location>
</feature>
<keyword evidence="2" id="KW-1185">Reference proteome</keyword>
<dbReference type="EMBL" id="JBBKTX010000056">
    <property type="protein sequence ID" value="MFK4754832.1"/>
    <property type="molecule type" value="Genomic_DNA"/>
</dbReference>
<evidence type="ECO:0008006" key="3">
    <source>
        <dbReference type="Google" id="ProtNLM"/>
    </source>
</evidence>
<dbReference type="RefSeq" id="WP_416207606.1">
    <property type="nucleotide sequence ID" value="NZ_JBBKTX010000056.1"/>
</dbReference>
<organism evidence="1 2">
    <name type="scientific">Oceanobacter antarcticus</name>
    <dbReference type="NCBI Taxonomy" id="3133425"/>
    <lineage>
        <taxon>Bacteria</taxon>
        <taxon>Pseudomonadati</taxon>
        <taxon>Pseudomonadota</taxon>
        <taxon>Gammaproteobacteria</taxon>
        <taxon>Oceanospirillales</taxon>
        <taxon>Oceanospirillaceae</taxon>
        <taxon>Oceanobacter</taxon>
    </lineage>
</organism>
<sequence length="76" mass="9320">PETATLQERYHSILQNCRRLNGINVLLKRSILDNWVENYRYLCSEYRCWRCSENHRICRMIQGSWVWDLVNRTVVF</sequence>
<protein>
    <recommendedName>
        <fullName evidence="3">Transposase</fullName>
    </recommendedName>
</protein>
<accession>A0ABW8NP99</accession>
<proteinExistence type="predicted"/>
<evidence type="ECO:0000313" key="1">
    <source>
        <dbReference type="EMBL" id="MFK4754832.1"/>
    </source>
</evidence>
<name>A0ABW8NP99_9GAMM</name>
<gene>
    <name evidence="1" type="ORF">WG929_20760</name>
</gene>
<comment type="caution">
    <text evidence="1">The sequence shown here is derived from an EMBL/GenBank/DDBJ whole genome shotgun (WGS) entry which is preliminary data.</text>
</comment>
<dbReference type="Proteomes" id="UP001620597">
    <property type="component" value="Unassembled WGS sequence"/>
</dbReference>
<evidence type="ECO:0000313" key="2">
    <source>
        <dbReference type="Proteomes" id="UP001620597"/>
    </source>
</evidence>
<reference evidence="1 2" key="1">
    <citation type="submission" date="2024-03" db="EMBL/GenBank/DDBJ databases">
        <title>High-quality draft genome sequence of Oceanobacter sp. wDCs-4.</title>
        <authorList>
            <person name="Dong C."/>
        </authorList>
    </citation>
    <scope>NUCLEOTIDE SEQUENCE [LARGE SCALE GENOMIC DNA]</scope>
    <source>
        <strain evidence="2">wDCs-4</strain>
    </source>
</reference>